<feature type="compositionally biased region" description="Polar residues" evidence="1">
    <location>
        <begin position="84"/>
        <end position="93"/>
    </location>
</feature>
<comment type="caution">
    <text evidence="2">The sequence shown here is derived from an EMBL/GenBank/DDBJ whole genome shotgun (WGS) entry which is preliminary data.</text>
</comment>
<keyword evidence="3" id="KW-1185">Reference proteome</keyword>
<evidence type="ECO:0000256" key="1">
    <source>
        <dbReference type="SAM" id="MobiDB-lite"/>
    </source>
</evidence>
<gene>
    <name evidence="2" type="ORF">Tdes44962_MAKER05409</name>
</gene>
<sequence length="93" mass="10268">MQDRVQSQSEAARYLALFYTLPPPFEPIGTNRHYLENSLLAPKNFVDRSSPFSLTPAASRNNSTVGIPAITVTSVPEPGPIPQRQLSTSTRRL</sequence>
<organism evidence="2 3">
    <name type="scientific">Teratosphaeria destructans</name>
    <dbReference type="NCBI Taxonomy" id="418781"/>
    <lineage>
        <taxon>Eukaryota</taxon>
        <taxon>Fungi</taxon>
        <taxon>Dikarya</taxon>
        <taxon>Ascomycota</taxon>
        <taxon>Pezizomycotina</taxon>
        <taxon>Dothideomycetes</taxon>
        <taxon>Dothideomycetidae</taxon>
        <taxon>Mycosphaerellales</taxon>
        <taxon>Teratosphaeriaceae</taxon>
        <taxon>Teratosphaeria</taxon>
    </lineage>
</organism>
<evidence type="ECO:0000313" key="2">
    <source>
        <dbReference type="EMBL" id="KAH9818215.1"/>
    </source>
</evidence>
<dbReference type="Proteomes" id="UP001138500">
    <property type="component" value="Unassembled WGS sequence"/>
</dbReference>
<protein>
    <submittedName>
        <fullName evidence="2">Uncharacterized protein</fullName>
    </submittedName>
</protein>
<accession>A0A9W7SK47</accession>
<feature type="region of interest" description="Disordered" evidence="1">
    <location>
        <begin position="74"/>
        <end position="93"/>
    </location>
</feature>
<reference evidence="2 3" key="1">
    <citation type="journal article" date="2018" name="IMA Fungus">
        <title>IMA Genome-F 10: Nine draft genome sequences of Claviceps purpurea s.lat., including C. arundinis, C. humidiphila, and C. cf. spartinae, pseudomolecules for the pitch canker pathogen Fusarium circinatum, draft genome of Davidsoniella eucalypti, Grosmannia galeiformis, Quambalaria eucalypti, and Teratosphaeria destructans.</title>
        <authorList>
            <person name="Wingfield B.D."/>
            <person name="Liu M."/>
            <person name="Nguyen H.D."/>
            <person name="Lane F.A."/>
            <person name="Morgan S.W."/>
            <person name="De Vos L."/>
            <person name="Wilken P.M."/>
            <person name="Duong T.A."/>
            <person name="Aylward J."/>
            <person name="Coetzee M.P."/>
            <person name="Dadej K."/>
            <person name="De Beer Z.W."/>
            <person name="Findlay W."/>
            <person name="Havenga M."/>
            <person name="Kolarik M."/>
            <person name="Menzies J.G."/>
            <person name="Naidoo K."/>
            <person name="Pochopski O."/>
            <person name="Shoukouhi P."/>
            <person name="Santana Q.C."/>
            <person name="Seifert K.A."/>
            <person name="Soal N."/>
            <person name="Steenkamp E.T."/>
            <person name="Tatham C.T."/>
            <person name="van der Nest M.A."/>
            <person name="Wingfield M.J."/>
        </authorList>
    </citation>
    <scope>NUCLEOTIDE SEQUENCE [LARGE SCALE GENOMIC DNA]</scope>
    <source>
        <strain evidence="2">CMW44962</strain>
    </source>
</reference>
<evidence type="ECO:0000313" key="3">
    <source>
        <dbReference type="Proteomes" id="UP001138500"/>
    </source>
</evidence>
<proteinExistence type="predicted"/>
<reference evidence="2 3" key="2">
    <citation type="journal article" date="2021" name="Curr. Genet.">
        <title>Genetic response to nitrogen starvation in the aggressive Eucalyptus foliar pathogen Teratosphaeria destructans.</title>
        <authorList>
            <person name="Havenga M."/>
            <person name="Wingfield B.D."/>
            <person name="Wingfield M.J."/>
            <person name="Dreyer L.L."/>
            <person name="Roets F."/>
            <person name="Aylward J."/>
        </authorList>
    </citation>
    <scope>NUCLEOTIDE SEQUENCE [LARGE SCALE GENOMIC DNA]</scope>
    <source>
        <strain evidence="2">CMW44962</strain>
    </source>
</reference>
<dbReference type="EMBL" id="RIBY02002356">
    <property type="protein sequence ID" value="KAH9818215.1"/>
    <property type="molecule type" value="Genomic_DNA"/>
</dbReference>
<dbReference type="AlphaFoldDB" id="A0A9W7SK47"/>
<name>A0A9W7SK47_9PEZI</name>